<evidence type="ECO:0000313" key="2">
    <source>
        <dbReference type="EMBL" id="KAH0562519.1"/>
    </source>
</evidence>
<name>A0A9P8LEK2_9PEZI</name>
<evidence type="ECO:0000313" key="3">
    <source>
        <dbReference type="Proteomes" id="UP000750711"/>
    </source>
</evidence>
<feature type="region of interest" description="Disordered" evidence="1">
    <location>
        <begin position="520"/>
        <end position="564"/>
    </location>
</feature>
<feature type="compositionally biased region" description="Polar residues" evidence="1">
    <location>
        <begin position="464"/>
        <end position="473"/>
    </location>
</feature>
<feature type="region of interest" description="Disordered" evidence="1">
    <location>
        <begin position="1"/>
        <end position="57"/>
    </location>
</feature>
<gene>
    <name evidence="2" type="ORF">GP486_002794</name>
</gene>
<reference evidence="2" key="1">
    <citation type="submission" date="2021-03" db="EMBL/GenBank/DDBJ databases">
        <title>Comparative genomics and phylogenomic investigation of the class Geoglossomycetes provide insights into ecological specialization and systematics.</title>
        <authorList>
            <person name="Melie T."/>
            <person name="Pirro S."/>
            <person name="Miller A.N."/>
            <person name="Quandt A."/>
        </authorList>
    </citation>
    <scope>NUCLEOTIDE SEQUENCE</scope>
    <source>
        <strain evidence="2">CAQ_001_2017</strain>
    </source>
</reference>
<feature type="region of interest" description="Disordered" evidence="1">
    <location>
        <begin position="323"/>
        <end position="351"/>
    </location>
</feature>
<organism evidence="2 3">
    <name type="scientific">Trichoglossum hirsutum</name>
    <dbReference type="NCBI Taxonomy" id="265104"/>
    <lineage>
        <taxon>Eukaryota</taxon>
        <taxon>Fungi</taxon>
        <taxon>Dikarya</taxon>
        <taxon>Ascomycota</taxon>
        <taxon>Pezizomycotina</taxon>
        <taxon>Geoglossomycetes</taxon>
        <taxon>Geoglossales</taxon>
        <taxon>Geoglossaceae</taxon>
        <taxon>Trichoglossum</taxon>
    </lineage>
</organism>
<sequence length="749" mass="82862">MDSPPEGNRTAVPQPRGTTPATESSGSNADTSPSSGDGSPTSQRPRYDTPPQNVSELGAITNPYDMMRYHQPYIPVHMASDQPAAKRLPIAYQPVQVSYPHQLSHAAPRIEYLHALAPRNPYIRRADEIGLYHNIPGLGHLGLDIVPPKPWKAGDDPVNPEEALYLFEKSRERARIEHDKLDIASMSSEERAKSHEVWLRDLRKDELILHHRLGIWNEFAEKQATSKRQHNQLQSSFGPAYSPRSYEYFHSPSQTTDFQQQRVEPSNDLPNPSGLDPYLIRQSVESAINRFQDQQTEMELKRLQSEMQLGHVLDHFRDHIGEKPSAPPQSGAPAITEVDPTGQEDGMSTRQSLASSAMGTLTTSSPRSAHPATPQIYRALDPNPSHGPYKLPLLRTVHDQSPVVDTTYIPTESQNIRWWSPARGSFGGNEVLAQDTARDLLYSAPIHQQSIGQRNPPTPPHEASGSSFPPTESQIANRWTQIPQQAGSDVERIIEGDSPSGSVSANAEQHQTYLLHGGMRQGLSLGTPHHAEMRPATGPRGRQKGATTKLEKTTNRAPRKRKEKKETWYNRYIQDIKHPTNVPSKEYMETTLADAQLARDAKPRTRKRRTTPKFDEKKGFLVKQSLANDLVNRGVIQASYVDLKPAIAGTNSGEFGTGYQLIANTTTTEEPVQGFTTNNESAIGVPMATDGNAQETLTDSGGLVTYPRGNDQALPETMLFPTASSNLGNPVPLVSVLSDYVPTFSHLPC</sequence>
<feature type="region of interest" description="Disordered" evidence="1">
    <location>
        <begin position="244"/>
        <end position="276"/>
    </location>
</feature>
<feature type="compositionally biased region" description="Polar residues" evidence="1">
    <location>
        <begin position="16"/>
        <end position="29"/>
    </location>
</feature>
<feature type="region of interest" description="Disordered" evidence="1">
    <location>
        <begin position="449"/>
        <end position="473"/>
    </location>
</feature>
<accession>A0A9P8LEK2</accession>
<feature type="compositionally biased region" description="Polar residues" evidence="1">
    <location>
        <begin position="251"/>
        <end position="270"/>
    </location>
</feature>
<evidence type="ECO:0000256" key="1">
    <source>
        <dbReference type="SAM" id="MobiDB-lite"/>
    </source>
</evidence>
<dbReference type="AlphaFoldDB" id="A0A9P8LEK2"/>
<protein>
    <submittedName>
        <fullName evidence="2">Uncharacterized protein</fullName>
    </submittedName>
</protein>
<feature type="compositionally biased region" description="Low complexity" evidence="1">
    <location>
        <begin position="30"/>
        <end position="42"/>
    </location>
</feature>
<keyword evidence="3" id="KW-1185">Reference proteome</keyword>
<dbReference type="EMBL" id="JAGHQM010000333">
    <property type="protein sequence ID" value="KAH0562519.1"/>
    <property type="molecule type" value="Genomic_DNA"/>
</dbReference>
<proteinExistence type="predicted"/>
<dbReference type="Proteomes" id="UP000750711">
    <property type="component" value="Unassembled WGS sequence"/>
</dbReference>
<comment type="caution">
    <text evidence="2">The sequence shown here is derived from an EMBL/GenBank/DDBJ whole genome shotgun (WGS) entry which is preliminary data.</text>
</comment>